<dbReference type="AlphaFoldDB" id="A0A4Z0P1H1"/>
<evidence type="ECO:0000313" key="2">
    <source>
        <dbReference type="Proteomes" id="UP000298337"/>
    </source>
</evidence>
<accession>A0A4Z0P1H1</accession>
<sequence>MVQTGQTRLVKLTDGKTTETIRPLITTFGGLDFATSLLPAYYTHLAAAYRRPLVLKPSVHLLPTEVTDFNQLQPVWLEAEGAIFYANKLDNWEEDQPSTVVELIRLIF</sequence>
<reference evidence="1 2" key="1">
    <citation type="submission" date="2019-04" db="EMBL/GenBank/DDBJ databases">
        <authorList>
            <person name="Feng G."/>
            <person name="Zhang J."/>
            <person name="Zhu H."/>
        </authorList>
    </citation>
    <scope>NUCLEOTIDE SEQUENCE [LARGE SCALE GENOMIC DNA]</scope>
    <source>
        <strain evidence="1 2">92R-1</strain>
    </source>
</reference>
<dbReference type="Proteomes" id="UP000298337">
    <property type="component" value="Unassembled WGS sequence"/>
</dbReference>
<gene>
    <name evidence="1" type="ORF">EU556_21560</name>
</gene>
<keyword evidence="2" id="KW-1185">Reference proteome</keyword>
<comment type="caution">
    <text evidence="1">The sequence shown here is derived from an EMBL/GenBank/DDBJ whole genome shotgun (WGS) entry which is preliminary data.</text>
</comment>
<evidence type="ECO:0000313" key="1">
    <source>
        <dbReference type="EMBL" id="TGE04771.1"/>
    </source>
</evidence>
<dbReference type="RefSeq" id="WP_135436230.1">
    <property type="nucleotide sequence ID" value="NZ_SRLA01000005.1"/>
</dbReference>
<name>A0A4Z0P1H1_9BACT</name>
<protein>
    <submittedName>
        <fullName evidence="1">Uncharacterized protein</fullName>
    </submittedName>
</protein>
<organism evidence="1 2">
    <name type="scientific">Hymenobacter fodinae</name>
    <dbReference type="NCBI Taxonomy" id="2510796"/>
    <lineage>
        <taxon>Bacteria</taxon>
        <taxon>Pseudomonadati</taxon>
        <taxon>Bacteroidota</taxon>
        <taxon>Cytophagia</taxon>
        <taxon>Cytophagales</taxon>
        <taxon>Hymenobacteraceae</taxon>
        <taxon>Hymenobacter</taxon>
    </lineage>
</organism>
<proteinExistence type="predicted"/>
<dbReference type="EMBL" id="SRLA01000005">
    <property type="protein sequence ID" value="TGE04771.1"/>
    <property type="molecule type" value="Genomic_DNA"/>
</dbReference>